<dbReference type="InterPro" id="IPR001878">
    <property type="entry name" value="Znf_CCHC"/>
</dbReference>
<evidence type="ECO:0000256" key="1">
    <source>
        <dbReference type="PROSITE-ProRule" id="PRU00047"/>
    </source>
</evidence>
<keyword evidence="2" id="KW-0175">Coiled coil</keyword>
<gene>
    <name evidence="5" type="ORF">IRJ41_000792</name>
</gene>
<evidence type="ECO:0000256" key="2">
    <source>
        <dbReference type="SAM" id="Coils"/>
    </source>
</evidence>
<dbReference type="EMBL" id="JAFHDT010000011">
    <property type="protein sequence ID" value="KAI7802965.1"/>
    <property type="molecule type" value="Genomic_DNA"/>
</dbReference>
<dbReference type="PANTHER" id="PTHR47331:SF3">
    <property type="match status" value="1"/>
</dbReference>
<comment type="caution">
    <text evidence="5">The sequence shown here is derived from an EMBL/GenBank/DDBJ whole genome shotgun (WGS) entry which is preliminary data.</text>
</comment>
<evidence type="ECO:0000259" key="4">
    <source>
        <dbReference type="PROSITE" id="PS50158"/>
    </source>
</evidence>
<keyword evidence="1" id="KW-0479">Metal-binding</keyword>
<sequence>SAATNEQLCTDKEPERQKRTIILTAKALAERLESLQNLRKVKLNKAHKLIETIKRLMQDNKEYEPEVRIMFDNFNVLFSDVKEVHESLLCVLPDSELEKHDIWFKAKMIPINEFIEHVNIYMSKPVTAKEVYGKDNDDIGPEDSVSNVVKSHTASSKSSLKSSRSSIILARVQAEAERAALIARASALKAKHEIETQQEELRKRIEQMELEAEIAASSAKIAVLSTTDSHSKCTHTKGSHIKGLRTHDSSKDGDENGIFDSTRPKRLNAGATEYVPMDTAGITHSVQSQSVGVTCNVAMQFTSMQSNGGLYTRASTTGQQQDLSNSTDPVRGNMATFRDVNTLPCQDSALYEILKRQEELTTHLVYQAQCNTLPKKEIQVFDGKPLHYIPFIRAFAHGVEEKIHDKRDCLYFLEQFTSGQPKELVQSCQHLDPDVGYSLAKKLLKEQFGSECKIADAYMEKALSWPSLKNEDAQGLQAYSLFLCACCNIIDDNSYMQELNMPNNMRTVVMKLPFKLRERWREKACEIMELKQGRAKFSDIVDFIERHAKMALDPVFGHILDKQPNAVKSNKTIKGNIFATNVVAAGPRRYITSQHINDSMIKNTAKGSCLFCSANHVLEKCETFGKRSQREKLDFLKGKRVCFSCLNTGHVSKECDKLLVCKVCNRTHPSVLHIYRNSAVEDKGQKHSLMSAQTCGHTGAGNEKCLLSIIPVQVKSIKGDKLIQTYAFLDPGSSATFCSEHSLCLAMFVTGLEISGINSKHFLPLPEVHTQKKMPVNSDNIITQEEISKWPYLDRVKMSSIEAGVDLLIGANASQLMEPWEVINSYSNGPYAIRTLLGWVVNGPSEKSSDCERHNGTPCVTANWISVERLEELLQYQYNHDFSENNVEEKEVSREDQRFLKIMDKSIKVKVSEEEVDLLRFLWWPDGDMKQEMSTYRMLVHLFGAVSSPSCACNALRQTAKDNQSLFPAD</sequence>
<protein>
    <recommendedName>
        <fullName evidence="4">CCHC-type domain-containing protein</fullName>
    </recommendedName>
</protein>
<accession>A0A9W7WKZ1</accession>
<dbReference type="GO" id="GO:0008270">
    <property type="term" value="F:zinc ion binding"/>
    <property type="evidence" value="ECO:0007669"/>
    <property type="project" value="UniProtKB-KW"/>
</dbReference>
<proteinExistence type="predicted"/>
<feature type="non-terminal residue" evidence="5">
    <location>
        <position position="1"/>
    </location>
</feature>
<feature type="compositionally biased region" description="Basic residues" evidence="3">
    <location>
        <begin position="232"/>
        <end position="244"/>
    </location>
</feature>
<keyword evidence="6" id="KW-1185">Reference proteome</keyword>
<dbReference type="GO" id="GO:0003676">
    <property type="term" value="F:nucleic acid binding"/>
    <property type="evidence" value="ECO:0007669"/>
    <property type="project" value="InterPro"/>
</dbReference>
<evidence type="ECO:0000313" key="5">
    <source>
        <dbReference type="EMBL" id="KAI7802965.1"/>
    </source>
</evidence>
<evidence type="ECO:0000313" key="6">
    <source>
        <dbReference type="Proteomes" id="UP001059041"/>
    </source>
</evidence>
<feature type="non-terminal residue" evidence="5">
    <location>
        <position position="970"/>
    </location>
</feature>
<feature type="coiled-coil region" evidence="2">
    <location>
        <begin position="171"/>
        <end position="218"/>
    </location>
</feature>
<feature type="region of interest" description="Disordered" evidence="3">
    <location>
        <begin position="230"/>
        <end position="263"/>
    </location>
</feature>
<keyword evidence="1" id="KW-0862">Zinc</keyword>
<dbReference type="PANTHER" id="PTHR47331">
    <property type="entry name" value="PHD-TYPE DOMAIN-CONTAINING PROTEIN"/>
    <property type="match status" value="1"/>
</dbReference>
<dbReference type="PROSITE" id="PS50158">
    <property type="entry name" value="ZF_CCHC"/>
    <property type="match status" value="1"/>
</dbReference>
<keyword evidence="1" id="KW-0863">Zinc-finger</keyword>
<reference evidence="5" key="1">
    <citation type="submission" date="2021-02" db="EMBL/GenBank/DDBJ databases">
        <title>Comparative genomics reveals that relaxation of natural selection precedes convergent phenotypic evolution of cavefish.</title>
        <authorList>
            <person name="Peng Z."/>
        </authorList>
    </citation>
    <scope>NUCLEOTIDE SEQUENCE</scope>
    <source>
        <tissue evidence="5">Muscle</tissue>
    </source>
</reference>
<feature type="domain" description="CCHC-type" evidence="4">
    <location>
        <begin position="642"/>
        <end position="657"/>
    </location>
</feature>
<dbReference type="Proteomes" id="UP001059041">
    <property type="component" value="Linkage Group LG11"/>
</dbReference>
<organism evidence="5 6">
    <name type="scientific">Triplophysa rosa</name>
    <name type="common">Cave loach</name>
    <dbReference type="NCBI Taxonomy" id="992332"/>
    <lineage>
        <taxon>Eukaryota</taxon>
        <taxon>Metazoa</taxon>
        <taxon>Chordata</taxon>
        <taxon>Craniata</taxon>
        <taxon>Vertebrata</taxon>
        <taxon>Euteleostomi</taxon>
        <taxon>Actinopterygii</taxon>
        <taxon>Neopterygii</taxon>
        <taxon>Teleostei</taxon>
        <taxon>Ostariophysi</taxon>
        <taxon>Cypriniformes</taxon>
        <taxon>Nemacheilidae</taxon>
        <taxon>Triplophysa</taxon>
    </lineage>
</organism>
<evidence type="ECO:0000256" key="3">
    <source>
        <dbReference type="SAM" id="MobiDB-lite"/>
    </source>
</evidence>
<feature type="compositionally biased region" description="Basic and acidic residues" evidence="3">
    <location>
        <begin position="245"/>
        <end position="254"/>
    </location>
</feature>
<name>A0A9W7WKZ1_TRIRA</name>
<dbReference type="AlphaFoldDB" id="A0A9W7WKZ1"/>